<keyword evidence="7 9" id="KW-0472">Membrane</keyword>
<dbReference type="GO" id="GO:0022857">
    <property type="term" value="F:transmembrane transporter activity"/>
    <property type="evidence" value="ECO:0007669"/>
    <property type="project" value="UniProtKB-UniRule"/>
</dbReference>
<feature type="transmembrane region" description="Helical" evidence="9">
    <location>
        <begin position="50"/>
        <end position="73"/>
    </location>
</feature>
<evidence type="ECO:0000256" key="6">
    <source>
        <dbReference type="ARBA" id="ARBA00022989"/>
    </source>
</evidence>
<evidence type="ECO:0000256" key="9">
    <source>
        <dbReference type="RuleBase" id="RU369079"/>
    </source>
</evidence>
<dbReference type="InterPro" id="IPR055348">
    <property type="entry name" value="DctQ"/>
</dbReference>
<dbReference type="InterPro" id="IPR007387">
    <property type="entry name" value="TRAP_DctQ"/>
</dbReference>
<dbReference type="PANTHER" id="PTHR35011">
    <property type="entry name" value="2,3-DIKETO-L-GULONATE TRAP TRANSPORTER SMALL PERMEASE PROTEIN YIAM"/>
    <property type="match status" value="1"/>
</dbReference>
<proteinExistence type="inferred from homology"/>
<evidence type="ECO:0000256" key="5">
    <source>
        <dbReference type="ARBA" id="ARBA00022692"/>
    </source>
</evidence>
<accession>A0A1I6WCA6</accession>
<evidence type="ECO:0000256" key="2">
    <source>
        <dbReference type="ARBA" id="ARBA00022448"/>
    </source>
</evidence>
<keyword evidence="5 9" id="KW-0812">Transmembrane</keyword>
<dbReference type="EMBL" id="FOZW01000018">
    <property type="protein sequence ID" value="SFT23625.1"/>
    <property type="molecule type" value="Genomic_DNA"/>
</dbReference>
<evidence type="ECO:0000256" key="8">
    <source>
        <dbReference type="ARBA" id="ARBA00038436"/>
    </source>
</evidence>
<protein>
    <recommendedName>
        <fullName evidence="9">TRAP transporter small permease protein</fullName>
    </recommendedName>
</protein>
<evidence type="ECO:0000256" key="4">
    <source>
        <dbReference type="ARBA" id="ARBA00022519"/>
    </source>
</evidence>
<sequence>MIAKRFETILLGLAATLLLALMAVTGIDVVGRYLLNAPLSGAFEMTELMLGALVFVALPLVSRAGAHVEVDLLVGALPRAVQRALGLFAATVSALVLCWFAWTLFGLMLDQWHEGARSVSLGVPLAPFAALGGVACLASALFGLLREFSHD</sequence>
<keyword evidence="2 9" id="KW-0813">Transport</keyword>
<evidence type="ECO:0000313" key="12">
    <source>
        <dbReference type="Proteomes" id="UP000199392"/>
    </source>
</evidence>
<reference evidence="12" key="1">
    <citation type="submission" date="2016-10" db="EMBL/GenBank/DDBJ databases">
        <authorList>
            <person name="Varghese N."/>
            <person name="Submissions S."/>
        </authorList>
    </citation>
    <scope>NUCLEOTIDE SEQUENCE [LARGE SCALE GENOMIC DNA]</scope>
    <source>
        <strain evidence="12">DSM 26894</strain>
    </source>
</reference>
<dbReference type="GO" id="GO:0005886">
    <property type="term" value="C:plasma membrane"/>
    <property type="evidence" value="ECO:0007669"/>
    <property type="project" value="UniProtKB-SubCell"/>
</dbReference>
<comment type="caution">
    <text evidence="9">Lacks conserved residue(s) required for the propagation of feature annotation.</text>
</comment>
<evidence type="ECO:0000259" key="10">
    <source>
        <dbReference type="Pfam" id="PF04290"/>
    </source>
</evidence>
<dbReference type="Proteomes" id="UP000199392">
    <property type="component" value="Unassembled WGS sequence"/>
</dbReference>
<keyword evidence="3" id="KW-1003">Cell membrane</keyword>
<keyword evidence="6 9" id="KW-1133">Transmembrane helix</keyword>
<feature type="domain" description="Tripartite ATP-independent periplasmic transporters DctQ component" evidence="10">
    <location>
        <begin position="21"/>
        <end position="145"/>
    </location>
</feature>
<evidence type="ECO:0000256" key="3">
    <source>
        <dbReference type="ARBA" id="ARBA00022475"/>
    </source>
</evidence>
<comment type="function">
    <text evidence="9">Part of the tripartite ATP-independent periplasmic (TRAP) transport system.</text>
</comment>
<evidence type="ECO:0000313" key="11">
    <source>
        <dbReference type="EMBL" id="SFT23625.1"/>
    </source>
</evidence>
<evidence type="ECO:0000256" key="7">
    <source>
        <dbReference type="ARBA" id="ARBA00023136"/>
    </source>
</evidence>
<name>A0A1I6WCA6_9RHOB</name>
<comment type="subunit">
    <text evidence="9">The complex comprises the extracytoplasmic solute receptor protein and the two transmembrane proteins.</text>
</comment>
<gene>
    <name evidence="11" type="ORF">SAMN04488050_11812</name>
</gene>
<dbReference type="PANTHER" id="PTHR35011:SF2">
    <property type="entry name" value="2,3-DIKETO-L-GULONATE TRAP TRANSPORTER SMALL PERMEASE PROTEIN YIAM"/>
    <property type="match status" value="1"/>
</dbReference>
<evidence type="ECO:0000256" key="1">
    <source>
        <dbReference type="ARBA" id="ARBA00004429"/>
    </source>
</evidence>
<dbReference type="OrthoDB" id="4250245at2"/>
<keyword evidence="4 9" id="KW-0997">Cell inner membrane</keyword>
<dbReference type="RefSeq" id="WP_092430354.1">
    <property type="nucleotide sequence ID" value="NZ_FNCL01000019.1"/>
</dbReference>
<organism evidence="11 12">
    <name type="scientific">Alloyangia pacifica</name>
    <dbReference type="NCBI Taxonomy" id="311180"/>
    <lineage>
        <taxon>Bacteria</taxon>
        <taxon>Pseudomonadati</taxon>
        <taxon>Pseudomonadota</taxon>
        <taxon>Alphaproteobacteria</taxon>
        <taxon>Rhodobacterales</taxon>
        <taxon>Roseobacteraceae</taxon>
        <taxon>Alloyangia</taxon>
    </lineage>
</organism>
<feature type="transmembrane region" description="Helical" evidence="9">
    <location>
        <begin position="85"/>
        <end position="105"/>
    </location>
</feature>
<comment type="similarity">
    <text evidence="8 9">Belongs to the TRAP transporter small permease family.</text>
</comment>
<keyword evidence="12" id="KW-1185">Reference proteome</keyword>
<dbReference type="AlphaFoldDB" id="A0A1I6WCA6"/>
<comment type="subcellular location">
    <subcellularLocation>
        <location evidence="1 9">Cell inner membrane</location>
        <topology evidence="1 9">Multi-pass membrane protein</topology>
    </subcellularLocation>
</comment>
<feature type="transmembrane region" description="Helical" evidence="9">
    <location>
        <begin position="125"/>
        <end position="145"/>
    </location>
</feature>
<dbReference type="STRING" id="311180.SAMN04488050_11812"/>
<dbReference type="Pfam" id="PF04290">
    <property type="entry name" value="DctQ"/>
    <property type="match status" value="1"/>
</dbReference>
<dbReference type="GO" id="GO:0015740">
    <property type="term" value="P:C4-dicarboxylate transport"/>
    <property type="evidence" value="ECO:0007669"/>
    <property type="project" value="TreeGrafter"/>
</dbReference>